<evidence type="ECO:0000313" key="2">
    <source>
        <dbReference type="Proteomes" id="UP000305095"/>
    </source>
</evidence>
<sequence length="105" mass="11534">MLATLSIDRPLARAIPNIEEPSQAYPHRATDWRIVANESTAGCPFTFGSRKHPVSGQLVFDRKVHGSNDAQIPTGCDNSSPQYLLAFKLSGTELRNRISLKTPSI</sequence>
<reference evidence="1 2" key="1">
    <citation type="submission" date="2019-05" db="EMBL/GenBank/DDBJ databases">
        <title>Draft Genome of Bradyrhizobium elkanii strain SEMIA 938, Used in Commercial Inoculants for Lupinus spp. in Brazil.</title>
        <authorList>
            <person name="Hungria M."/>
            <person name="Delamuta J.R.M."/>
            <person name="Ribeiro R.A."/>
            <person name="Nogueira M.A."/>
        </authorList>
    </citation>
    <scope>NUCLEOTIDE SEQUENCE [LARGE SCALE GENOMIC DNA]</scope>
    <source>
        <strain evidence="1 2">Semia 938</strain>
    </source>
</reference>
<organism evidence="1 2">
    <name type="scientific">Bradyrhizobium elkanii</name>
    <dbReference type="NCBI Taxonomy" id="29448"/>
    <lineage>
        <taxon>Bacteria</taxon>
        <taxon>Pseudomonadati</taxon>
        <taxon>Pseudomonadota</taxon>
        <taxon>Alphaproteobacteria</taxon>
        <taxon>Hyphomicrobiales</taxon>
        <taxon>Nitrobacteraceae</taxon>
        <taxon>Bradyrhizobium</taxon>
    </lineage>
</organism>
<dbReference type="Proteomes" id="UP000305095">
    <property type="component" value="Unassembled WGS sequence"/>
</dbReference>
<evidence type="ECO:0000313" key="1">
    <source>
        <dbReference type="EMBL" id="TKV80179.1"/>
    </source>
</evidence>
<protein>
    <submittedName>
        <fullName evidence="1">Uncharacterized protein</fullName>
    </submittedName>
</protein>
<proteinExistence type="predicted"/>
<name>A0A4U6RY51_BRAEL</name>
<comment type="caution">
    <text evidence="1">The sequence shown here is derived from an EMBL/GenBank/DDBJ whole genome shotgun (WGS) entry which is preliminary data.</text>
</comment>
<dbReference type="AlphaFoldDB" id="A0A4U6RY51"/>
<gene>
    <name evidence="1" type="ORF">FDV58_18285</name>
</gene>
<dbReference type="RefSeq" id="WP_137479467.1">
    <property type="nucleotide sequence ID" value="NZ_SZZP01000010.1"/>
</dbReference>
<accession>A0A4U6RY51</accession>
<dbReference type="EMBL" id="SZZP01000010">
    <property type="protein sequence ID" value="TKV80179.1"/>
    <property type="molecule type" value="Genomic_DNA"/>
</dbReference>